<evidence type="ECO:0000256" key="4">
    <source>
        <dbReference type="ARBA" id="ARBA00022741"/>
    </source>
</evidence>
<evidence type="ECO:0000256" key="2">
    <source>
        <dbReference type="ARBA" id="ARBA00006914"/>
    </source>
</evidence>
<feature type="domain" description="AAA+ ATPase" evidence="12">
    <location>
        <begin position="391"/>
        <end position="538"/>
    </location>
</feature>
<dbReference type="OrthoDB" id="2187at2759"/>
<keyword evidence="7" id="KW-0472">Membrane</keyword>
<dbReference type="GO" id="GO:0016887">
    <property type="term" value="F:ATP hydrolysis activity"/>
    <property type="evidence" value="ECO:0007669"/>
    <property type="project" value="InterPro"/>
</dbReference>
<protein>
    <recommendedName>
        <fullName evidence="8">Peroxisomal ATPase PEX6</fullName>
    </recommendedName>
    <alternativeName>
        <fullName evidence="9">Peroxin-6</fullName>
    </alternativeName>
</protein>
<name>A0A9W7L758_9STRA</name>
<accession>A0A9W7L758</accession>
<evidence type="ECO:0000256" key="11">
    <source>
        <dbReference type="RuleBase" id="RU003651"/>
    </source>
</evidence>
<dbReference type="InterPro" id="IPR003593">
    <property type="entry name" value="AAA+_ATPase"/>
</dbReference>
<dbReference type="AlphaFoldDB" id="A0A9W7L758"/>
<dbReference type="InterPro" id="IPR050168">
    <property type="entry name" value="AAA_ATPase_domain"/>
</dbReference>
<keyword evidence="6 11" id="KW-0067">ATP-binding</keyword>
<keyword evidence="3" id="KW-0962">Peroxisome biogenesis</keyword>
<evidence type="ECO:0000259" key="12">
    <source>
        <dbReference type="SMART" id="SM00382"/>
    </source>
</evidence>
<dbReference type="PANTHER" id="PTHR23077">
    <property type="entry name" value="AAA-FAMILY ATPASE"/>
    <property type="match status" value="1"/>
</dbReference>
<dbReference type="PROSITE" id="PS00674">
    <property type="entry name" value="AAA"/>
    <property type="match status" value="1"/>
</dbReference>
<evidence type="ECO:0000313" key="14">
    <source>
        <dbReference type="Proteomes" id="UP001165065"/>
    </source>
</evidence>
<evidence type="ECO:0000313" key="13">
    <source>
        <dbReference type="EMBL" id="GMI37598.1"/>
    </source>
</evidence>
<comment type="catalytic activity">
    <reaction evidence="10">
        <text>ATP + H2O = ADP + phosphate + H(+)</text>
        <dbReference type="Rhea" id="RHEA:13065"/>
        <dbReference type="ChEBI" id="CHEBI:15377"/>
        <dbReference type="ChEBI" id="CHEBI:15378"/>
        <dbReference type="ChEBI" id="CHEBI:30616"/>
        <dbReference type="ChEBI" id="CHEBI:43474"/>
        <dbReference type="ChEBI" id="CHEBI:456216"/>
    </reaction>
    <physiologicalReaction direction="left-to-right" evidence="10">
        <dbReference type="Rhea" id="RHEA:13066"/>
    </physiologicalReaction>
</comment>
<comment type="similarity">
    <text evidence="2 11">Belongs to the AAA ATPase family.</text>
</comment>
<keyword evidence="14" id="KW-1185">Reference proteome</keyword>
<dbReference type="GO" id="GO:0005778">
    <property type="term" value="C:peroxisomal membrane"/>
    <property type="evidence" value="ECO:0007669"/>
    <property type="project" value="TreeGrafter"/>
</dbReference>
<keyword evidence="4 11" id="KW-0547">Nucleotide-binding</keyword>
<evidence type="ECO:0000256" key="10">
    <source>
        <dbReference type="ARBA" id="ARBA00048778"/>
    </source>
</evidence>
<dbReference type="Pfam" id="PF00004">
    <property type="entry name" value="AAA"/>
    <property type="match status" value="1"/>
</dbReference>
<dbReference type="InterPro" id="IPR027417">
    <property type="entry name" value="P-loop_NTPase"/>
</dbReference>
<gene>
    <name evidence="13" type="ORF">TrCOL_g6845</name>
</gene>
<dbReference type="FunFam" id="3.40.50.300:FF:000109">
    <property type="entry name" value="Peroxisomal biogenesis factor 6"/>
    <property type="match status" value="1"/>
</dbReference>
<dbReference type="GO" id="GO:0005524">
    <property type="term" value="F:ATP binding"/>
    <property type="evidence" value="ECO:0007669"/>
    <property type="project" value="UniProtKB-KW"/>
</dbReference>
<reference evidence="14" key="1">
    <citation type="journal article" date="2023" name="Commun. Biol.">
        <title>Genome analysis of Parmales, the sister group of diatoms, reveals the evolutionary specialization of diatoms from phago-mixotrophs to photoautotrophs.</title>
        <authorList>
            <person name="Ban H."/>
            <person name="Sato S."/>
            <person name="Yoshikawa S."/>
            <person name="Yamada K."/>
            <person name="Nakamura Y."/>
            <person name="Ichinomiya M."/>
            <person name="Sato N."/>
            <person name="Blanc-Mathieu R."/>
            <person name="Endo H."/>
            <person name="Kuwata A."/>
            <person name="Ogata H."/>
        </authorList>
    </citation>
    <scope>NUCLEOTIDE SEQUENCE [LARGE SCALE GENOMIC DNA]</scope>
</reference>
<organism evidence="13 14">
    <name type="scientific">Triparma columacea</name>
    <dbReference type="NCBI Taxonomy" id="722753"/>
    <lineage>
        <taxon>Eukaryota</taxon>
        <taxon>Sar</taxon>
        <taxon>Stramenopiles</taxon>
        <taxon>Ochrophyta</taxon>
        <taxon>Bolidophyceae</taxon>
        <taxon>Parmales</taxon>
        <taxon>Triparmaceae</taxon>
        <taxon>Triparma</taxon>
    </lineage>
</organism>
<dbReference type="SUPFAM" id="SSF52540">
    <property type="entry name" value="P-loop containing nucleoside triphosphate hydrolases"/>
    <property type="match status" value="1"/>
</dbReference>
<evidence type="ECO:0000256" key="8">
    <source>
        <dbReference type="ARBA" id="ARBA00034811"/>
    </source>
</evidence>
<dbReference type="InterPro" id="IPR003959">
    <property type="entry name" value="ATPase_AAA_core"/>
</dbReference>
<comment type="caution">
    <text evidence="13">The sequence shown here is derived from an EMBL/GenBank/DDBJ whole genome shotgun (WGS) entry which is preliminary data.</text>
</comment>
<evidence type="ECO:0000256" key="1">
    <source>
        <dbReference type="ARBA" id="ARBA00004370"/>
    </source>
</evidence>
<dbReference type="PANTHER" id="PTHR23077:SF9">
    <property type="entry name" value="PEROXISOMAL ATPASE PEX6"/>
    <property type="match status" value="1"/>
</dbReference>
<dbReference type="SMART" id="SM00382">
    <property type="entry name" value="AAA"/>
    <property type="match status" value="1"/>
</dbReference>
<dbReference type="InterPro" id="IPR003960">
    <property type="entry name" value="ATPase_AAA_CS"/>
</dbReference>
<dbReference type="Gene3D" id="3.40.50.300">
    <property type="entry name" value="P-loop containing nucleotide triphosphate hydrolases"/>
    <property type="match status" value="1"/>
</dbReference>
<evidence type="ECO:0000256" key="5">
    <source>
        <dbReference type="ARBA" id="ARBA00022801"/>
    </source>
</evidence>
<dbReference type="Gene3D" id="1.10.8.60">
    <property type="match status" value="1"/>
</dbReference>
<dbReference type="GO" id="GO:0005829">
    <property type="term" value="C:cytosol"/>
    <property type="evidence" value="ECO:0007669"/>
    <property type="project" value="TreeGrafter"/>
</dbReference>
<evidence type="ECO:0000256" key="6">
    <source>
        <dbReference type="ARBA" id="ARBA00022840"/>
    </source>
</evidence>
<evidence type="ECO:0000256" key="3">
    <source>
        <dbReference type="ARBA" id="ARBA00022593"/>
    </source>
</evidence>
<dbReference type="Proteomes" id="UP001165065">
    <property type="component" value="Unassembled WGS sequence"/>
</dbReference>
<evidence type="ECO:0000256" key="7">
    <source>
        <dbReference type="ARBA" id="ARBA00023136"/>
    </source>
</evidence>
<comment type="subcellular location">
    <subcellularLocation>
        <location evidence="1">Membrane</location>
    </subcellularLocation>
</comment>
<keyword evidence="5" id="KW-0378">Hydrolase</keyword>
<dbReference type="EMBL" id="BRYA01001014">
    <property type="protein sequence ID" value="GMI37598.1"/>
    <property type="molecule type" value="Genomic_DNA"/>
</dbReference>
<evidence type="ECO:0000256" key="9">
    <source>
        <dbReference type="ARBA" id="ARBA00034920"/>
    </source>
</evidence>
<sequence>MATSLRVHSHIRNEGLRKVCVRRSPEVPKAEKASFMEVGVPPEFVHRHLPIEKSFVKPDAGVRLPMSKVLESWVEEERVVGWNSLVWIERENHTRFFRLVSAKPFPPTPPPPSPPPSFKIHKDWCQCDLVESPRYIDKKAREVFPHTGLPPPFLVPRPSPGGAMLEEMSNLILGSCPGFVECPEVTSEDACISSLKAAALSLGKRFFYVRSLAHYSHLFYNKLSDQLAYDKMTGLKAAIATGNKCEPCVVGINAEGCESAEEEMMNSVQGTGGGTDNLQISSMQAQLLAMLGESKAEAERGGREHCHVVFVNVGQVKKSAEIIRNACVSDIKFEVPVSEERLKDNYKKHSKIPDVLWEDIGGLEHVRSEIMDAITLPMMHGDLFAQGGGGRRSGLLLYGPPGTGKTLVAKAVATECRLPFISVKGPELLDSYVGGSEANVRKVFEDARREARKGNGSSILFFDELDSLAPKRDGAGDAGGGVMDRIVSMLLAELDGVGGDEEEGRVFVIGATNRPDLLDTSLLRPGRFDRMVYLGVAEGDDKRGKVLEALCRKLNFEGGRTVKDVVKEVIGDIPENLTGADMSAVASGASNFAMLRKIEEAEAEALRKNISVEELLDSWPVERVRCEVGVQDLIKAGRMVEPSVTGEQRLRYEELRKMFG</sequence>
<dbReference type="GO" id="GO:0016558">
    <property type="term" value="P:protein import into peroxisome matrix"/>
    <property type="evidence" value="ECO:0007669"/>
    <property type="project" value="TreeGrafter"/>
</dbReference>
<proteinExistence type="inferred from homology"/>